<dbReference type="UniPathway" id="UPA00060">
    <property type="reaction ID" value="UER00142"/>
</dbReference>
<proteinExistence type="inferred from homology"/>
<dbReference type="Proteomes" id="UP000067399">
    <property type="component" value="Chromosome"/>
</dbReference>
<feature type="binding site" evidence="2">
    <location>
        <position position="196"/>
    </location>
    <ligand>
        <name>Mg(2+)</name>
        <dbReference type="ChEBI" id="CHEBI:18420"/>
        <label>3</label>
    </ligand>
</feature>
<feature type="domain" description="PurM-like C-terminal" evidence="4">
    <location>
        <begin position="139"/>
        <end position="287"/>
    </location>
</feature>
<dbReference type="KEGG" id="ebh:BSEPE_0754"/>
<feature type="binding site" evidence="2">
    <location>
        <position position="20"/>
    </location>
    <ligand>
        <name>Mg(2+)</name>
        <dbReference type="ChEBI" id="CHEBI:18420"/>
        <label>4</label>
    </ligand>
</feature>
<dbReference type="InterPro" id="IPR036921">
    <property type="entry name" value="PurM-like_N_sf"/>
</dbReference>
<comment type="catalytic activity">
    <reaction evidence="2">
        <text>thiamine phosphate + ATP = thiamine diphosphate + ADP</text>
        <dbReference type="Rhea" id="RHEA:15913"/>
        <dbReference type="ChEBI" id="CHEBI:30616"/>
        <dbReference type="ChEBI" id="CHEBI:37575"/>
        <dbReference type="ChEBI" id="CHEBI:58937"/>
        <dbReference type="ChEBI" id="CHEBI:456216"/>
        <dbReference type="EC" id="2.7.4.16"/>
    </reaction>
</comment>
<gene>
    <name evidence="2 5" type="primary">thiL</name>
    <name evidence="5" type="ORF">BSEPE_0754</name>
</gene>
<dbReference type="InterPro" id="IPR016188">
    <property type="entry name" value="PurM-like_N"/>
</dbReference>
<feature type="binding site" evidence="2">
    <location>
        <position position="135"/>
    </location>
    <ligand>
        <name>ATP</name>
        <dbReference type="ChEBI" id="CHEBI:30616"/>
    </ligand>
</feature>
<dbReference type="InterPro" id="IPR036676">
    <property type="entry name" value="PurM-like_C_sf"/>
</dbReference>
<feature type="binding site" evidence="2">
    <location>
        <position position="65"/>
    </location>
    <ligand>
        <name>Mg(2+)</name>
        <dbReference type="ChEBI" id="CHEBI:18420"/>
        <label>4</label>
    </ligand>
</feature>
<comment type="miscellaneous">
    <text evidence="2">Reaction mechanism of ThiL seems to utilize a direct, inline transfer of the gamma-phosphate of ATP to TMP rather than a phosphorylated enzyme intermediate.</text>
</comment>
<accession>A0A0P0URZ9</accession>
<comment type="pathway">
    <text evidence="2">Cofactor biosynthesis; thiamine diphosphate biosynthesis; thiamine diphosphate from thiamine phosphate: step 1/1.</text>
</comment>
<reference evidence="5 6" key="2">
    <citation type="journal article" date="2016" name="ISME J.">
        <title>Heterogeneous composition of key metabolic gene clusters in a vent mussel symbiont population.</title>
        <authorList>
            <person name="Ikuta T."/>
            <person name="Takaki Y."/>
            <person name="Nagai Y."/>
            <person name="Shimamura S."/>
            <person name="Tsuda M."/>
            <person name="Kawagucci S."/>
            <person name="Aoki Y."/>
            <person name="Inoue K."/>
            <person name="Teruya M."/>
            <person name="Satou K."/>
            <person name="Teruya K."/>
            <person name="Shimoji M."/>
            <person name="Tamotsu H."/>
            <person name="Hirano T."/>
            <person name="Maruyama T."/>
            <person name="Yoshida T."/>
        </authorList>
    </citation>
    <scope>NUCLEOTIDE SEQUENCE [LARGE SCALE GENOMIC DNA]</scope>
    <source>
        <strain evidence="5 6">Myojin Knoll</strain>
    </source>
</reference>
<keyword evidence="2" id="KW-0547">Nucleotide-binding</keyword>
<dbReference type="Pfam" id="PF02769">
    <property type="entry name" value="AIRS_C"/>
    <property type="match status" value="1"/>
</dbReference>
<comment type="caution">
    <text evidence="2">Lacks conserved residue(s) required for the propagation of feature annotation.</text>
</comment>
<evidence type="ECO:0000313" key="6">
    <source>
        <dbReference type="Proteomes" id="UP000067399"/>
    </source>
</evidence>
<dbReference type="Pfam" id="PF00586">
    <property type="entry name" value="AIRS"/>
    <property type="match status" value="1"/>
</dbReference>
<feature type="binding site" evidence="2">
    <location>
        <position position="112"/>
    </location>
    <ligand>
        <name>Mg(2+)</name>
        <dbReference type="ChEBI" id="CHEBI:18420"/>
        <label>1</label>
    </ligand>
</feature>
<dbReference type="AlphaFoldDB" id="A0A0P0URZ9"/>
<feature type="binding site" evidence="2">
    <location>
        <position position="65"/>
    </location>
    <ligand>
        <name>Mg(2+)</name>
        <dbReference type="ChEBI" id="CHEBI:18420"/>
        <label>3</label>
    </ligand>
</feature>
<dbReference type="GO" id="GO:0009229">
    <property type="term" value="P:thiamine diphosphate biosynthetic process"/>
    <property type="evidence" value="ECO:0007669"/>
    <property type="project" value="UniProtKB-UniRule"/>
</dbReference>
<feature type="binding site" evidence="2">
    <location>
        <position position="298"/>
    </location>
    <ligand>
        <name>substrate</name>
    </ligand>
</feature>
<dbReference type="InterPro" id="IPR010918">
    <property type="entry name" value="PurM-like_C_dom"/>
</dbReference>
<dbReference type="HAMAP" id="MF_02128">
    <property type="entry name" value="TMP_kinase"/>
    <property type="match status" value="1"/>
</dbReference>
<feature type="binding site" evidence="2">
    <location>
        <position position="199"/>
    </location>
    <ligand>
        <name>Mg(2+)</name>
        <dbReference type="ChEBI" id="CHEBI:18420"/>
        <label>5</label>
    </ligand>
</feature>
<dbReference type="EMBL" id="AP013042">
    <property type="protein sequence ID" value="BAS67748.1"/>
    <property type="molecule type" value="Genomic_DNA"/>
</dbReference>
<reference evidence="5 6" key="1">
    <citation type="journal article" date="2000" name="Mar. Ecol. Prog. Ser.">
        <title>Phylogenetic characterization of endosymbionts in three hydrothermal vent mussels: influence on host distributions.</title>
        <authorList>
            <person name="Fujiwara Y."/>
            <person name="Takai K."/>
            <person name="Uematsu K."/>
            <person name="Tsuchida S."/>
            <person name="Hunt J.C."/>
            <person name="Hashimoto J."/>
        </authorList>
    </citation>
    <scope>NUCLEOTIDE SEQUENCE [LARGE SCALE GENOMIC DNA]</scope>
    <source>
        <strain evidence="5 6">Myojin Knoll</strain>
    </source>
</reference>
<evidence type="ECO:0000313" key="5">
    <source>
        <dbReference type="EMBL" id="BAS67748.1"/>
    </source>
</evidence>
<dbReference type="OrthoDB" id="9802811at2"/>
<dbReference type="EC" id="2.7.4.16" evidence="2"/>
<feature type="binding site" evidence="2">
    <location>
        <position position="247"/>
    </location>
    <ligand>
        <name>substrate</name>
    </ligand>
</feature>
<comment type="similarity">
    <text evidence="2">Belongs to the thiamine-monophosphate kinase family.</text>
</comment>
<feature type="binding site" evidence="2">
    <location>
        <position position="198"/>
    </location>
    <ligand>
        <name>ATP</name>
        <dbReference type="ChEBI" id="CHEBI:30616"/>
    </ligand>
</feature>
<dbReference type="InterPro" id="IPR006283">
    <property type="entry name" value="ThiL-like"/>
</dbReference>
<dbReference type="RefSeq" id="WP_066044310.1">
    <property type="nucleotide sequence ID" value="NZ_AP013042.1"/>
</dbReference>
<comment type="function">
    <text evidence="2">Catalyzes the ATP-dependent phosphorylation of thiamine-monophosphate (TMP) to form thiamine-pyrophosphate (TPP), the active form of vitamin B1.</text>
</comment>
<evidence type="ECO:0000256" key="1">
    <source>
        <dbReference type="ARBA" id="ARBA00022977"/>
    </source>
</evidence>
<dbReference type="NCBIfam" id="TIGR01379">
    <property type="entry name" value="thiL"/>
    <property type="match status" value="1"/>
</dbReference>
<dbReference type="GO" id="GO:0009228">
    <property type="term" value="P:thiamine biosynthetic process"/>
    <property type="evidence" value="ECO:0007669"/>
    <property type="project" value="UniProtKB-KW"/>
</dbReference>
<sequence length="301" mass="32751">MTEFELIERYFDWGEGIGDDCALIEVDAHQQLVATVDTLIEGVHFPKETNAHDIAYKALAVNLSDLSAMGATPLYFTLALTLPAMNEKWLQDFSCTLKTLAQTYNIRLVGGDTTKGALSITINATGVVKCQALMRSGAKVGDSIFVSNTIGDAALAWQQMQVQEIPSIDLLKQFNRPEPQVKLGQSLLGVANSCIDISDGLQQDLSHILTRSKVGATINVDALPLSNEVTQHINNTDDWCIALAGGDDYELCFTVSKAQLDSIQSIEKELGIVLTKIGMITNGQGLIIKGLNETCQSYRHF</sequence>
<feature type="domain" description="PurM-like N-terminal" evidence="3">
    <location>
        <begin position="18"/>
        <end position="128"/>
    </location>
</feature>
<feature type="binding site" evidence="2">
    <location>
        <position position="65"/>
    </location>
    <ligand>
        <name>Mg(2+)</name>
        <dbReference type="ChEBI" id="CHEBI:18420"/>
        <label>2</label>
    </ligand>
</feature>
<keyword evidence="2 5" id="KW-0808">Transferase</keyword>
<keyword evidence="2" id="KW-0460">Magnesium</keyword>
<dbReference type="PANTHER" id="PTHR30270:SF0">
    <property type="entry name" value="THIAMINE-MONOPHOSPHATE KINASE"/>
    <property type="match status" value="1"/>
</dbReference>
<feature type="binding site" evidence="2">
    <location>
        <position position="20"/>
    </location>
    <ligand>
        <name>Mg(2+)</name>
        <dbReference type="ChEBI" id="CHEBI:18420"/>
        <label>3</label>
    </ligand>
</feature>
<feature type="binding site" evidence="2">
    <location>
        <position position="37"/>
    </location>
    <ligand>
        <name>Mg(2+)</name>
        <dbReference type="ChEBI" id="CHEBI:18420"/>
        <label>2</label>
    </ligand>
</feature>
<organism evidence="5 6">
    <name type="scientific">endosymbiont of Bathymodiolus septemdierum str. Myojin knoll</name>
    <dbReference type="NCBI Taxonomy" id="1303921"/>
    <lineage>
        <taxon>Bacteria</taxon>
        <taxon>Pseudomonadati</taxon>
        <taxon>Pseudomonadota</taxon>
        <taxon>Gammaproteobacteria</taxon>
        <taxon>sulfur-oxidizing symbionts</taxon>
    </lineage>
</organism>
<protein>
    <recommendedName>
        <fullName evidence="2">Thiamine-monophosphate kinase</fullName>
        <shortName evidence="2">TMP kinase</shortName>
        <shortName evidence="2">Thiamine-phosphate kinase</shortName>
        <ecNumber evidence="2">2.7.4.16</ecNumber>
    </recommendedName>
</protein>
<dbReference type="GO" id="GO:0005524">
    <property type="term" value="F:ATP binding"/>
    <property type="evidence" value="ECO:0007669"/>
    <property type="project" value="UniProtKB-UniRule"/>
</dbReference>
<dbReference type="Gene3D" id="3.30.1330.10">
    <property type="entry name" value="PurM-like, N-terminal domain"/>
    <property type="match status" value="1"/>
</dbReference>
<dbReference type="GO" id="GO:0009030">
    <property type="term" value="F:thiamine-phosphate kinase activity"/>
    <property type="evidence" value="ECO:0007669"/>
    <property type="project" value="UniProtKB-UniRule"/>
</dbReference>
<evidence type="ECO:0000259" key="3">
    <source>
        <dbReference type="Pfam" id="PF00586"/>
    </source>
</evidence>
<dbReference type="PIRSF" id="PIRSF005303">
    <property type="entry name" value="Thiam_monoph_kin"/>
    <property type="match status" value="1"/>
</dbReference>
<feature type="binding site" evidence="2">
    <location>
        <position position="37"/>
    </location>
    <ligand>
        <name>Mg(2+)</name>
        <dbReference type="ChEBI" id="CHEBI:18420"/>
        <label>1</label>
    </ligand>
</feature>
<evidence type="ECO:0000256" key="2">
    <source>
        <dbReference type="HAMAP-Rule" id="MF_02128"/>
    </source>
</evidence>
<dbReference type="CDD" id="cd02194">
    <property type="entry name" value="ThiL"/>
    <property type="match status" value="1"/>
</dbReference>
<dbReference type="STRING" id="1303921.BSEPE_0754"/>
<keyword evidence="1 2" id="KW-0784">Thiamine biosynthesis</keyword>
<feature type="binding site" evidence="2">
    <location>
        <position position="35"/>
    </location>
    <ligand>
        <name>Mg(2+)</name>
        <dbReference type="ChEBI" id="CHEBI:18420"/>
        <label>4</label>
    </ligand>
</feature>
<dbReference type="GO" id="GO:0000287">
    <property type="term" value="F:magnesium ion binding"/>
    <property type="evidence" value="ECO:0007669"/>
    <property type="project" value="UniProtKB-UniRule"/>
</dbReference>
<keyword evidence="2 5" id="KW-0418">Kinase</keyword>
<feature type="binding site" evidence="2">
    <location>
        <begin position="111"/>
        <end position="112"/>
    </location>
    <ligand>
        <name>ATP</name>
        <dbReference type="ChEBI" id="CHEBI:30616"/>
    </ligand>
</feature>
<dbReference type="SUPFAM" id="SSF55326">
    <property type="entry name" value="PurM N-terminal domain-like"/>
    <property type="match status" value="1"/>
</dbReference>
<evidence type="ECO:0000259" key="4">
    <source>
        <dbReference type="Pfam" id="PF02769"/>
    </source>
</evidence>
<feature type="binding site" evidence="2">
    <location>
        <position position="44"/>
    </location>
    <ligand>
        <name>substrate</name>
    </ligand>
</feature>
<keyword evidence="2" id="KW-0067">ATP-binding</keyword>
<dbReference type="Gene3D" id="3.90.650.10">
    <property type="entry name" value="PurM-like C-terminal domain"/>
    <property type="match status" value="1"/>
</dbReference>
<keyword evidence="2" id="KW-0479">Metal-binding</keyword>
<keyword evidence="6" id="KW-1185">Reference proteome</keyword>
<dbReference type="PANTHER" id="PTHR30270">
    <property type="entry name" value="THIAMINE-MONOPHOSPHATE KINASE"/>
    <property type="match status" value="1"/>
</dbReference>
<name>A0A0P0URZ9_9GAMM</name>
<dbReference type="SUPFAM" id="SSF56042">
    <property type="entry name" value="PurM C-terminal domain-like"/>
    <property type="match status" value="1"/>
</dbReference>